<feature type="compositionally biased region" description="Polar residues" evidence="3">
    <location>
        <begin position="287"/>
        <end position="308"/>
    </location>
</feature>
<dbReference type="PIRSF" id="PIRSF009303">
    <property type="entry name" value="Cell_cycle_RAD9"/>
    <property type="match status" value="1"/>
</dbReference>
<dbReference type="InterPro" id="IPR007268">
    <property type="entry name" value="Rad9/Ddc1"/>
</dbReference>
<dbReference type="GO" id="GO:0031573">
    <property type="term" value="P:mitotic intra-S DNA damage checkpoint signaling"/>
    <property type="evidence" value="ECO:0007669"/>
    <property type="project" value="TreeGrafter"/>
</dbReference>
<dbReference type="PANTHER" id="PTHR15237:SF0">
    <property type="entry name" value="CELL CYCLE CHECKPOINT CONTROL PROTEIN"/>
    <property type="match status" value="1"/>
</dbReference>
<keyword evidence="2" id="KW-0227">DNA damage</keyword>
<evidence type="ECO:0000313" key="4">
    <source>
        <dbReference type="EMBL" id="KAK0662919.1"/>
    </source>
</evidence>
<evidence type="ECO:0000256" key="2">
    <source>
        <dbReference type="PIRNR" id="PIRNR009303"/>
    </source>
</evidence>
<dbReference type="Proteomes" id="UP001175001">
    <property type="component" value="Unassembled WGS sequence"/>
</dbReference>
<dbReference type="GO" id="GO:0030896">
    <property type="term" value="C:checkpoint clamp complex"/>
    <property type="evidence" value="ECO:0007669"/>
    <property type="project" value="UniProtKB-UniRule"/>
</dbReference>
<accession>A0AA39Z2F5</accession>
<name>A0AA39Z2F5_9PEZI</name>
<dbReference type="GO" id="GO:0071479">
    <property type="term" value="P:cellular response to ionizing radiation"/>
    <property type="evidence" value="ECO:0007669"/>
    <property type="project" value="TreeGrafter"/>
</dbReference>
<dbReference type="PANTHER" id="PTHR15237">
    <property type="entry name" value="DNA REPAIR PROTEIN RAD9"/>
    <property type="match status" value="1"/>
</dbReference>
<dbReference type="Pfam" id="PF04139">
    <property type="entry name" value="Rad9"/>
    <property type="match status" value="1"/>
</dbReference>
<gene>
    <name evidence="4" type="primary">rad9_1</name>
    <name evidence="4" type="ORF">DIS24_g1605</name>
</gene>
<comment type="function">
    <text evidence="2">Acts in DNA repair and mutagenesis. Involved in promoting resistance to ionizing radiation and UV light, as well as regulating cell cycle progression after irradiation.</text>
</comment>
<protein>
    <recommendedName>
        <fullName evidence="2">DNA repair protein rad9</fullName>
    </recommendedName>
</protein>
<organism evidence="4 5">
    <name type="scientific">Lasiodiplodia hormozganensis</name>
    <dbReference type="NCBI Taxonomy" id="869390"/>
    <lineage>
        <taxon>Eukaryota</taxon>
        <taxon>Fungi</taxon>
        <taxon>Dikarya</taxon>
        <taxon>Ascomycota</taxon>
        <taxon>Pezizomycotina</taxon>
        <taxon>Dothideomycetes</taxon>
        <taxon>Dothideomycetes incertae sedis</taxon>
        <taxon>Botryosphaeriales</taxon>
        <taxon>Botryosphaeriaceae</taxon>
        <taxon>Lasiodiplodia</taxon>
    </lineage>
</organism>
<dbReference type="SUPFAM" id="SSF55979">
    <property type="entry name" value="DNA clamp"/>
    <property type="match status" value="1"/>
</dbReference>
<comment type="similarity">
    <text evidence="1 2">Belongs to the rad9 family.</text>
</comment>
<reference evidence="4" key="1">
    <citation type="submission" date="2023-06" db="EMBL/GenBank/DDBJ databases">
        <title>Multi-omics analyses reveal the molecular pathogenesis toolkit of Lasiodiplodia hormozganensis, a cross-kingdom pathogen.</title>
        <authorList>
            <person name="Felix C."/>
            <person name="Meneses R."/>
            <person name="Goncalves M.F.M."/>
            <person name="Tilleman L."/>
            <person name="Duarte A.S."/>
            <person name="Jorrin-Novo J.V."/>
            <person name="Van De Peer Y."/>
            <person name="Deforce D."/>
            <person name="Van Nieuwerburgh F."/>
            <person name="Esteves A.C."/>
            <person name="Alves A."/>
        </authorList>
    </citation>
    <scope>NUCLEOTIDE SEQUENCE</scope>
    <source>
        <strain evidence="4">CBS 339.90</strain>
    </source>
</reference>
<sequence>MVALDFALQPEALAVLHDALICLAKFSDAVSIEARRDKLSLTALNSSKSAYASFAFDASKFFSSYSFAPAAANVDGRFTCRIYNKALLSVFKGRILDPRGGDTTVDRCSPTKACPTTPLLGKLLADWPSGVTKTYKLTYESVEIMHALFDKQSAQNRWSIHSSALKEAIEYFGPRTEQLDIYAENGRVTYTSFTEKISNGKEVLKQPLQTAVSLSTADFEHFAAAEQMHVIISVKDFKAIVTHAGHLRASIHAYYSQPSRPLQFSYSNASIGVLCEFTLMTIGDPQGQANSRSSTPRMISTRSTTASRAQPTAAQSTPSAASRQRTTAMPPPAAPVSRSSARQRRAPPGSATKPSQQESQSHEDANSLFVPRDYGDDDAHWDPAGYGDDDEDTLGWDASADPKAFNPVFRDSGPTTAGTMVRNDIGDTGSDELAPTQRLSQIRGLW</sequence>
<comment type="caution">
    <text evidence="4">The sequence shown here is derived from an EMBL/GenBank/DDBJ whole genome shotgun (WGS) entry which is preliminary data.</text>
</comment>
<dbReference type="InterPro" id="IPR046938">
    <property type="entry name" value="DNA_clamp_sf"/>
</dbReference>
<evidence type="ECO:0000256" key="1">
    <source>
        <dbReference type="ARBA" id="ARBA00008494"/>
    </source>
</evidence>
<feature type="compositionally biased region" description="Low complexity" evidence="3">
    <location>
        <begin position="309"/>
        <end position="325"/>
    </location>
</feature>
<dbReference type="InterPro" id="IPR026584">
    <property type="entry name" value="Rad9"/>
</dbReference>
<dbReference type="AlphaFoldDB" id="A0AA39Z2F5"/>
<proteinExistence type="inferred from homology"/>
<dbReference type="EMBL" id="JAUJDW010000005">
    <property type="protein sequence ID" value="KAK0662919.1"/>
    <property type="molecule type" value="Genomic_DNA"/>
</dbReference>
<dbReference type="GO" id="GO:0000076">
    <property type="term" value="P:DNA replication checkpoint signaling"/>
    <property type="evidence" value="ECO:0007669"/>
    <property type="project" value="TreeGrafter"/>
</dbReference>
<evidence type="ECO:0000313" key="5">
    <source>
        <dbReference type="Proteomes" id="UP001175001"/>
    </source>
</evidence>
<keyword evidence="5" id="KW-1185">Reference proteome</keyword>
<feature type="compositionally biased region" description="Low complexity" evidence="3">
    <location>
        <begin position="335"/>
        <end position="351"/>
    </location>
</feature>
<evidence type="ECO:0000256" key="3">
    <source>
        <dbReference type="SAM" id="MobiDB-lite"/>
    </source>
</evidence>
<dbReference type="Gene3D" id="3.70.10.10">
    <property type="match status" value="1"/>
</dbReference>
<dbReference type="GO" id="GO:0006281">
    <property type="term" value="P:DNA repair"/>
    <property type="evidence" value="ECO:0007669"/>
    <property type="project" value="UniProtKB-UniRule"/>
</dbReference>
<feature type="region of interest" description="Disordered" evidence="3">
    <location>
        <begin position="286"/>
        <end position="390"/>
    </location>
</feature>